<dbReference type="GO" id="GO:0005634">
    <property type="term" value="C:nucleus"/>
    <property type="evidence" value="ECO:0007669"/>
    <property type="project" value="TreeGrafter"/>
</dbReference>
<dbReference type="EMBL" id="JAACJJ010000028">
    <property type="protein sequence ID" value="KAF5321075.1"/>
    <property type="molecule type" value="Genomic_DNA"/>
</dbReference>
<evidence type="ECO:0000313" key="6">
    <source>
        <dbReference type="Proteomes" id="UP000567179"/>
    </source>
</evidence>
<accession>A0A8H5BD70</accession>
<evidence type="ECO:0000259" key="4">
    <source>
        <dbReference type="PROSITE" id="PS50102"/>
    </source>
</evidence>
<dbReference type="SMART" id="SM00360">
    <property type="entry name" value="RRM"/>
    <property type="match status" value="2"/>
</dbReference>
<feature type="compositionally biased region" description="Basic residues" evidence="3">
    <location>
        <begin position="238"/>
        <end position="249"/>
    </location>
</feature>
<dbReference type="PANTHER" id="PTHR23003">
    <property type="entry name" value="RNA RECOGNITION MOTIF RRM DOMAIN CONTAINING PROTEIN"/>
    <property type="match status" value="1"/>
</dbReference>
<feature type="domain" description="RRM" evidence="4">
    <location>
        <begin position="265"/>
        <end position="348"/>
    </location>
</feature>
<dbReference type="OrthoDB" id="786951at2759"/>
<feature type="compositionally biased region" description="Polar residues" evidence="3">
    <location>
        <begin position="458"/>
        <end position="469"/>
    </location>
</feature>
<evidence type="ECO:0000256" key="2">
    <source>
        <dbReference type="PROSITE-ProRule" id="PRU00176"/>
    </source>
</evidence>
<feature type="compositionally biased region" description="Basic residues" evidence="3">
    <location>
        <begin position="149"/>
        <end position="160"/>
    </location>
</feature>
<protein>
    <recommendedName>
        <fullName evidence="4">RRM domain-containing protein</fullName>
    </recommendedName>
</protein>
<dbReference type="InterPro" id="IPR000504">
    <property type="entry name" value="RRM_dom"/>
</dbReference>
<dbReference type="Pfam" id="PF13821">
    <property type="entry name" value="DUF4187"/>
    <property type="match status" value="1"/>
</dbReference>
<organism evidence="5 6">
    <name type="scientific">Psilocybe cf. subviscida</name>
    <dbReference type="NCBI Taxonomy" id="2480587"/>
    <lineage>
        <taxon>Eukaryota</taxon>
        <taxon>Fungi</taxon>
        <taxon>Dikarya</taxon>
        <taxon>Basidiomycota</taxon>
        <taxon>Agaricomycotina</taxon>
        <taxon>Agaricomycetes</taxon>
        <taxon>Agaricomycetidae</taxon>
        <taxon>Agaricales</taxon>
        <taxon>Agaricineae</taxon>
        <taxon>Strophariaceae</taxon>
        <taxon>Psilocybe</taxon>
    </lineage>
</organism>
<evidence type="ECO:0000256" key="3">
    <source>
        <dbReference type="SAM" id="MobiDB-lite"/>
    </source>
</evidence>
<dbReference type="GO" id="GO:1990904">
    <property type="term" value="C:ribonucleoprotein complex"/>
    <property type="evidence" value="ECO:0007669"/>
    <property type="project" value="TreeGrafter"/>
</dbReference>
<dbReference type="PANTHER" id="PTHR23003:SF3">
    <property type="entry name" value="FI21236P1-RELATED"/>
    <property type="match status" value="1"/>
</dbReference>
<keyword evidence="6" id="KW-1185">Reference proteome</keyword>
<dbReference type="PROSITE" id="PS50102">
    <property type="entry name" value="RRM"/>
    <property type="match status" value="2"/>
</dbReference>
<evidence type="ECO:0000256" key="1">
    <source>
        <dbReference type="ARBA" id="ARBA00022884"/>
    </source>
</evidence>
<dbReference type="SMART" id="SM01173">
    <property type="entry name" value="DUF4187"/>
    <property type="match status" value="1"/>
</dbReference>
<reference evidence="5 6" key="1">
    <citation type="journal article" date="2020" name="ISME J.">
        <title>Uncovering the hidden diversity of litter-decomposition mechanisms in mushroom-forming fungi.</title>
        <authorList>
            <person name="Floudas D."/>
            <person name="Bentzer J."/>
            <person name="Ahren D."/>
            <person name="Johansson T."/>
            <person name="Persson P."/>
            <person name="Tunlid A."/>
        </authorList>
    </citation>
    <scope>NUCLEOTIDE SEQUENCE [LARGE SCALE GENOMIC DNA]</scope>
    <source>
        <strain evidence="5 6">CBS 101986</strain>
    </source>
</reference>
<dbReference type="InterPro" id="IPR035979">
    <property type="entry name" value="RBD_domain_sf"/>
</dbReference>
<proteinExistence type="predicted"/>
<name>A0A8H5BD70_9AGAR</name>
<dbReference type="GO" id="GO:0005737">
    <property type="term" value="C:cytoplasm"/>
    <property type="evidence" value="ECO:0007669"/>
    <property type="project" value="TreeGrafter"/>
</dbReference>
<keyword evidence="1 2" id="KW-0694">RNA-binding</keyword>
<dbReference type="Gene3D" id="3.30.70.330">
    <property type="match status" value="2"/>
</dbReference>
<feature type="compositionally biased region" description="Basic and acidic residues" evidence="3">
    <location>
        <begin position="357"/>
        <end position="384"/>
    </location>
</feature>
<feature type="region of interest" description="Disordered" evidence="3">
    <location>
        <begin position="133"/>
        <end position="261"/>
    </location>
</feature>
<gene>
    <name evidence="5" type="ORF">D9619_000850</name>
</gene>
<dbReference type="AlphaFoldDB" id="A0A8H5BD70"/>
<feature type="compositionally biased region" description="Polar residues" evidence="3">
    <location>
        <begin position="347"/>
        <end position="356"/>
    </location>
</feature>
<comment type="caution">
    <text evidence="5">The sequence shown here is derived from an EMBL/GenBank/DDBJ whole genome shotgun (WGS) entry which is preliminary data.</text>
</comment>
<feature type="compositionally biased region" description="Basic residues" evidence="3">
    <location>
        <begin position="192"/>
        <end position="206"/>
    </location>
</feature>
<dbReference type="GO" id="GO:0003729">
    <property type="term" value="F:mRNA binding"/>
    <property type="evidence" value="ECO:0007669"/>
    <property type="project" value="TreeGrafter"/>
</dbReference>
<feature type="compositionally biased region" description="Low complexity" evidence="3">
    <location>
        <begin position="217"/>
        <end position="235"/>
    </location>
</feature>
<evidence type="ECO:0000313" key="5">
    <source>
        <dbReference type="EMBL" id="KAF5321075.1"/>
    </source>
</evidence>
<dbReference type="InterPro" id="IPR050374">
    <property type="entry name" value="RRT5_SRSF_SR"/>
</dbReference>
<feature type="domain" description="RRM" evidence="4">
    <location>
        <begin position="54"/>
        <end position="138"/>
    </location>
</feature>
<dbReference type="SUPFAM" id="SSF54928">
    <property type="entry name" value="RNA-binding domain, RBD"/>
    <property type="match status" value="2"/>
</dbReference>
<dbReference type="Proteomes" id="UP000567179">
    <property type="component" value="Unassembled WGS sequence"/>
</dbReference>
<dbReference type="Pfam" id="PF00076">
    <property type="entry name" value="RRM_1"/>
    <property type="match status" value="2"/>
</dbReference>
<feature type="region of interest" description="Disordered" evidence="3">
    <location>
        <begin position="347"/>
        <end position="384"/>
    </location>
</feature>
<sequence length="705" mass="77102">MFLTRRNRFPRPSTTKTYQSTPKSIIMSDAQAAPVTENGVPPVAQEKVEEAPGFKVFVGNLAYATTDEGLKALFSPFASDVLSAQVILRPIPRGGNTIRSAGYGFVALATEEAAKKAIEQLDKKELDGREVMVQLAKPSEQKEKEKKEKKAKRRPGRRGSKAVPGEVSEAEANGEAPKAEGTAPESDEGAKPKKKKKSKSARKAKKAAAAGDGGEGSDAPAAAPATEGETPAAEGTTKKPRTRKPKAPRAPRPAGEDPAGEPSITMLFVANLGFNVDDSALATLFTDAGIKVVSARIVRRRWGQPRKSKGYGFVDVGNPEEQKKAIAALEGEEDDYLSEKFLVETPATSKPTTYSRLRQEAQKKSQLKNERNKQKNRRQLELEAREEGLSKSLFERAKEEEAAGISTGNKALSIMMKMGFKPGQSLGTKDESFDIAGPSHKAASVPIVGGERPVDGNRSGSSPSPSVDNNAEDHASHVTVKHKTEPLPLQEWQGLGKRARSPSAPERLAKMAKLAENMEHRSFRERARDGYNNRRAEGRLVPAQLTCTSLDEAIQKSDTVLIAFRMQFNVLWLNPNNPDTFPPGLIDALTIHGDTSIAPERQGDSMQDRLRKQMQADALQPINDDGDLVGVREVNLQSSVLAEDHYSVELLEEAAQFLRLQAQDRLGLVLSYLREKHHYCFWCGVKYETEVELDEQCPGLDEDDH</sequence>
<dbReference type="InterPro" id="IPR025239">
    <property type="entry name" value="DUF4187"/>
</dbReference>
<feature type="region of interest" description="Disordered" evidence="3">
    <location>
        <begin position="440"/>
        <end position="505"/>
    </location>
</feature>
<feature type="compositionally biased region" description="Basic and acidic residues" evidence="3">
    <location>
        <begin position="139"/>
        <end position="148"/>
    </location>
</feature>
<dbReference type="InterPro" id="IPR012677">
    <property type="entry name" value="Nucleotide-bd_a/b_plait_sf"/>
</dbReference>
<feature type="compositionally biased region" description="Polar residues" evidence="3">
    <location>
        <begin position="12"/>
        <end position="21"/>
    </location>
</feature>
<feature type="region of interest" description="Disordered" evidence="3">
    <location>
        <begin position="1"/>
        <end position="21"/>
    </location>
</feature>